<protein>
    <recommendedName>
        <fullName evidence="6">Telomeric single stranded DNA binding POT1/Cdc13 domain-containing protein</fullName>
    </recommendedName>
</protein>
<dbReference type="GO" id="GO:0010521">
    <property type="term" value="F:telomerase inhibitor activity"/>
    <property type="evidence" value="ECO:0007669"/>
    <property type="project" value="TreeGrafter"/>
</dbReference>
<proteinExistence type="predicted"/>
<dbReference type="GeneID" id="63807674"/>
<keyword evidence="8" id="KW-1185">Reference proteome</keyword>
<dbReference type="SUPFAM" id="SSF50249">
    <property type="entry name" value="Nucleic acid-binding proteins"/>
    <property type="match status" value="1"/>
</dbReference>
<keyword evidence="3" id="KW-0779">Telomere</keyword>
<dbReference type="PANTHER" id="PTHR14513:SF0">
    <property type="entry name" value="PROTECTION OF TELOMERES PROTEIN 1"/>
    <property type="match status" value="1"/>
</dbReference>
<dbReference type="SMART" id="SM00976">
    <property type="entry name" value="Telo_bind"/>
    <property type="match status" value="1"/>
</dbReference>
<keyword evidence="2" id="KW-0158">Chromosome</keyword>
<dbReference type="RefSeq" id="XP_040739463.1">
    <property type="nucleotide sequence ID" value="XM_040891026.1"/>
</dbReference>
<dbReference type="InterPro" id="IPR011564">
    <property type="entry name" value="Telomer_end-bd_POT1/Cdc13"/>
</dbReference>
<comment type="caution">
    <text evidence="7">The sequence shown here is derived from an EMBL/GenBank/DDBJ whole genome shotgun (WGS) entry which is preliminary data.</text>
</comment>
<comment type="subcellular location">
    <subcellularLocation>
        <location evidence="1">Chromosome</location>
        <location evidence="1">Telomere</location>
    </subcellularLocation>
</comment>
<dbReference type="GO" id="GO:0032210">
    <property type="term" value="P:regulation of telomere maintenance via telomerase"/>
    <property type="evidence" value="ECO:0007669"/>
    <property type="project" value="TreeGrafter"/>
</dbReference>
<dbReference type="Pfam" id="PF02765">
    <property type="entry name" value="POT1"/>
    <property type="match status" value="1"/>
</dbReference>
<organism evidence="7 8">
    <name type="scientific">Linderina pennispora</name>
    <dbReference type="NCBI Taxonomy" id="61395"/>
    <lineage>
        <taxon>Eukaryota</taxon>
        <taxon>Fungi</taxon>
        <taxon>Fungi incertae sedis</taxon>
        <taxon>Zoopagomycota</taxon>
        <taxon>Kickxellomycotina</taxon>
        <taxon>Kickxellomycetes</taxon>
        <taxon>Kickxellales</taxon>
        <taxon>Kickxellaceae</taxon>
        <taxon>Linderina</taxon>
    </lineage>
</organism>
<dbReference type="PANTHER" id="PTHR14513">
    <property type="entry name" value="PROTECTION OF TELOMERES 1"/>
    <property type="match status" value="1"/>
</dbReference>
<evidence type="ECO:0000256" key="5">
    <source>
        <dbReference type="SAM" id="MobiDB-lite"/>
    </source>
</evidence>
<dbReference type="AlphaFoldDB" id="A0A1Y1VV71"/>
<dbReference type="InterPro" id="IPR012340">
    <property type="entry name" value="NA-bd_OB-fold"/>
</dbReference>
<dbReference type="Gene3D" id="2.40.50.140">
    <property type="entry name" value="Nucleic acid-binding proteins"/>
    <property type="match status" value="2"/>
</dbReference>
<name>A0A1Y1VV71_9FUNG</name>
<evidence type="ECO:0000259" key="6">
    <source>
        <dbReference type="SMART" id="SM00976"/>
    </source>
</evidence>
<feature type="region of interest" description="Disordered" evidence="5">
    <location>
        <begin position="170"/>
        <end position="197"/>
    </location>
</feature>
<accession>A0A1Y1VV71</accession>
<reference evidence="7 8" key="1">
    <citation type="submission" date="2016-07" db="EMBL/GenBank/DDBJ databases">
        <title>Pervasive Adenine N6-methylation of Active Genes in Fungi.</title>
        <authorList>
            <consortium name="DOE Joint Genome Institute"/>
            <person name="Mondo S.J."/>
            <person name="Dannebaum R.O."/>
            <person name="Kuo R.C."/>
            <person name="Labutti K."/>
            <person name="Haridas S."/>
            <person name="Kuo A."/>
            <person name="Salamov A."/>
            <person name="Ahrendt S.R."/>
            <person name="Lipzen A."/>
            <person name="Sullivan W."/>
            <person name="Andreopoulos W.B."/>
            <person name="Clum A."/>
            <person name="Lindquist E."/>
            <person name="Daum C."/>
            <person name="Ramamoorthy G.K."/>
            <person name="Gryganskyi A."/>
            <person name="Culley D."/>
            <person name="Magnuson J.K."/>
            <person name="James T.Y."/>
            <person name="O'Malley M.A."/>
            <person name="Stajich J.E."/>
            <person name="Spatafora J.W."/>
            <person name="Visel A."/>
            <person name="Grigoriev I.V."/>
        </authorList>
    </citation>
    <scope>NUCLEOTIDE SEQUENCE [LARGE SCALE GENOMIC DNA]</scope>
    <source>
        <strain evidence="7 8">ATCC 12442</strain>
    </source>
</reference>
<evidence type="ECO:0000256" key="3">
    <source>
        <dbReference type="ARBA" id="ARBA00022895"/>
    </source>
</evidence>
<dbReference type="Proteomes" id="UP000193922">
    <property type="component" value="Unassembled WGS sequence"/>
</dbReference>
<dbReference type="GO" id="GO:0000783">
    <property type="term" value="C:nuclear telomere cap complex"/>
    <property type="evidence" value="ECO:0007669"/>
    <property type="project" value="TreeGrafter"/>
</dbReference>
<dbReference type="STRING" id="61395.A0A1Y1VV71"/>
<dbReference type="GO" id="GO:0016233">
    <property type="term" value="P:telomere capping"/>
    <property type="evidence" value="ECO:0007669"/>
    <property type="project" value="TreeGrafter"/>
</dbReference>
<evidence type="ECO:0000256" key="4">
    <source>
        <dbReference type="ARBA" id="ARBA00023125"/>
    </source>
</evidence>
<evidence type="ECO:0000256" key="2">
    <source>
        <dbReference type="ARBA" id="ARBA00022454"/>
    </source>
</evidence>
<dbReference type="EMBL" id="MCFD01000047">
    <property type="protein sequence ID" value="ORX65093.1"/>
    <property type="molecule type" value="Genomic_DNA"/>
</dbReference>
<dbReference type="OrthoDB" id="2186770at2759"/>
<dbReference type="GO" id="GO:0098505">
    <property type="term" value="F:G-rich strand telomeric DNA binding"/>
    <property type="evidence" value="ECO:0007669"/>
    <property type="project" value="TreeGrafter"/>
</dbReference>
<feature type="domain" description="Telomeric single stranded DNA binding POT1/Cdc13" evidence="6">
    <location>
        <begin position="30"/>
        <end position="150"/>
    </location>
</feature>
<gene>
    <name evidence="7" type="ORF">DL89DRAFT_314446</name>
</gene>
<sequence>MGILADLGGSAAAKITSTEEYQDALQRSFLTPLAHASPGDQANIIGVVTHCTEPKETRTHDYSVCINLVDPSLPLAGFLPCIAFRASLNQCRNLVCVPGDIVVFDRVKIQVFEKAHQAVGFKDKEADIVRVDMSVAKMHPVVRYLREWWQQRPVSEILIPAKMPLEHMEGMPTEKQRPKVTSSSRPQAPKPMSGSKNLQQVHQLVPGNFSDIIVEILHVTHHDRSWHCLVTDYSENPLVHETKTPTTPVVGGKRLVPLIINNPQYIPGLPSELLLNAFYKFRRCHVRETDMDGMQLMMMPDAMYPDKILVRMVKEDSEDLRPLLRRRAKCLRQVKPRKISTRQTDLGAGAKSAEPTKSAYRNAAVTPIADILGGSECAYLAMSENRPQMNAQYRIHAQITSTYPALVSSCSVHVCAHCHTRLVTSTACCTGAGSVTEHRFVLELTDGSASVLAVCQGSYAKRLLARVPASPGDGSLRSLWPAGQPFDFGVASVLLPGPGPAHGSLVRTLVVVDM</sequence>
<dbReference type="InterPro" id="IPR028389">
    <property type="entry name" value="POT1"/>
</dbReference>
<evidence type="ECO:0000256" key="1">
    <source>
        <dbReference type="ARBA" id="ARBA00004574"/>
    </source>
</evidence>
<keyword evidence="4" id="KW-0238">DNA-binding</keyword>
<evidence type="ECO:0000313" key="7">
    <source>
        <dbReference type="EMBL" id="ORX65093.1"/>
    </source>
</evidence>
<evidence type="ECO:0000313" key="8">
    <source>
        <dbReference type="Proteomes" id="UP000193922"/>
    </source>
</evidence>